<accession>C4JMR6</accession>
<feature type="region of interest" description="Disordered" evidence="1">
    <location>
        <begin position="1"/>
        <end position="94"/>
    </location>
</feature>
<dbReference type="OrthoDB" id="2104370at2759"/>
<dbReference type="RefSeq" id="XP_002544607.1">
    <property type="nucleotide sequence ID" value="XM_002544561.1"/>
</dbReference>
<gene>
    <name evidence="2" type="ORF">UREG_04124</name>
</gene>
<dbReference type="Proteomes" id="UP000002058">
    <property type="component" value="Unassembled WGS sequence"/>
</dbReference>
<feature type="compositionally biased region" description="Basic and acidic residues" evidence="1">
    <location>
        <begin position="247"/>
        <end position="259"/>
    </location>
</feature>
<reference evidence="3" key="1">
    <citation type="journal article" date="2009" name="Genome Res.">
        <title>Comparative genomic analyses of the human fungal pathogens Coccidioides and their relatives.</title>
        <authorList>
            <person name="Sharpton T.J."/>
            <person name="Stajich J.E."/>
            <person name="Rounsley S.D."/>
            <person name="Gardner M.J."/>
            <person name="Wortman J.R."/>
            <person name="Jordar V.S."/>
            <person name="Maiti R."/>
            <person name="Kodira C.D."/>
            <person name="Neafsey D.E."/>
            <person name="Zeng Q."/>
            <person name="Hung C.-Y."/>
            <person name="McMahan C."/>
            <person name="Muszewska A."/>
            <person name="Grynberg M."/>
            <person name="Mandel M.A."/>
            <person name="Kellner E.M."/>
            <person name="Barker B.M."/>
            <person name="Galgiani J.N."/>
            <person name="Orbach M.J."/>
            <person name="Kirkland T.N."/>
            <person name="Cole G.T."/>
            <person name="Henn M.R."/>
            <person name="Birren B.W."/>
            <person name="Taylor J.W."/>
        </authorList>
    </citation>
    <scope>NUCLEOTIDE SEQUENCE [LARGE SCALE GENOMIC DNA]</scope>
    <source>
        <strain evidence="3">UAMH 1704</strain>
    </source>
</reference>
<dbReference type="InParanoid" id="C4JMR6"/>
<dbReference type="PANTHER" id="PTHR42048">
    <property type="entry name" value="ARS-BINDING PROTEIN 2"/>
    <property type="match status" value="1"/>
</dbReference>
<dbReference type="HOGENOM" id="CLU_009887_1_0_1"/>
<dbReference type="GeneID" id="8444828"/>
<dbReference type="AlphaFoldDB" id="C4JMR6"/>
<keyword evidence="3" id="KW-1185">Reference proteome</keyword>
<dbReference type="EMBL" id="CH476616">
    <property type="protein sequence ID" value="EEP79278.1"/>
    <property type="molecule type" value="Genomic_DNA"/>
</dbReference>
<sequence>MDQQHPENPSDLIRNTTPSAPQSQGSFRNAMSPPLYRRSTPGSLQASPRLPRSELLRRSQSAASMSPPVSAAVRNGELLPSIESRTPPSRDITDSTIDDAYIDFIFYCNPGVPTTTNTSELRRMFRSPPRSDGKCFSIYILWQLIQKFDRKELKTWIQLAMELGVEPPSLEKKQSTQKVQQYARWMRAMHVDAFFDYCLGNKHPYYSNIGAMQEQDGDARDGVPREDDLVLRALFPEWKPRKGRKRALLEQKTPKRPRLDTQNIVGGNGDVSYTPWSAVPDDFEQHDNWATNSVFSTNSQTEHQRHAVPPGASSRWDFPGAQRTSPFRYPQSAVTPRSAPQDAFFDREPRSAITPDVANKLHYKRRRDQPDFPPWAPPRGAPLDQERNHQAFQSAKATDIGGTFNAPMPAEYESSQPVDSNLPSLDRVGGDVASNAAQDPASSIPTPNTGTLRPVKLQLQVPQGSPKPPVRLATPQLLVNGEYRRPSVENQVIREPTHPYDHDQQDSYPGHPEHFISPQDLDTLSLDRVAAMFSLEVQRAQNSGGFGILSEKGSSIITDAILKQIDSQCATNQPPNNFAVYCAIYLGLGPRLGLGGKRLGPLRINIGHLESNALFTMT</sequence>
<dbReference type="eggNOG" id="ENOG502QV85">
    <property type="taxonomic scope" value="Eukaryota"/>
</dbReference>
<organism evidence="2 3">
    <name type="scientific">Uncinocarpus reesii (strain UAMH 1704)</name>
    <dbReference type="NCBI Taxonomy" id="336963"/>
    <lineage>
        <taxon>Eukaryota</taxon>
        <taxon>Fungi</taxon>
        <taxon>Dikarya</taxon>
        <taxon>Ascomycota</taxon>
        <taxon>Pezizomycotina</taxon>
        <taxon>Eurotiomycetes</taxon>
        <taxon>Eurotiomycetidae</taxon>
        <taxon>Onygenales</taxon>
        <taxon>Onygenaceae</taxon>
        <taxon>Uncinocarpus</taxon>
    </lineage>
</organism>
<feature type="compositionally biased region" description="Polar residues" evidence="1">
    <location>
        <begin position="435"/>
        <end position="451"/>
    </location>
</feature>
<evidence type="ECO:0000313" key="3">
    <source>
        <dbReference type="Proteomes" id="UP000002058"/>
    </source>
</evidence>
<feature type="compositionally biased region" description="Low complexity" evidence="1">
    <location>
        <begin position="58"/>
        <end position="73"/>
    </location>
</feature>
<protein>
    <recommendedName>
        <fullName evidence="4">ARS binding protein Abp2</fullName>
    </recommendedName>
</protein>
<dbReference type="STRING" id="336963.C4JMR6"/>
<dbReference type="OMA" id="EVQHARI"/>
<feature type="region of interest" description="Disordered" evidence="1">
    <location>
        <begin position="245"/>
        <end position="267"/>
    </location>
</feature>
<evidence type="ECO:0008006" key="4">
    <source>
        <dbReference type="Google" id="ProtNLM"/>
    </source>
</evidence>
<evidence type="ECO:0000256" key="1">
    <source>
        <dbReference type="SAM" id="MobiDB-lite"/>
    </source>
</evidence>
<dbReference type="KEGG" id="ure:UREG_04124"/>
<name>C4JMR6_UNCRE</name>
<feature type="compositionally biased region" description="Polar residues" evidence="1">
    <location>
        <begin position="413"/>
        <end position="423"/>
    </location>
</feature>
<proteinExistence type="predicted"/>
<dbReference type="VEuPathDB" id="FungiDB:UREG_04124"/>
<dbReference type="GO" id="GO:0003688">
    <property type="term" value="F:DNA replication origin binding"/>
    <property type="evidence" value="ECO:0007669"/>
    <property type="project" value="TreeGrafter"/>
</dbReference>
<feature type="compositionally biased region" description="Polar residues" evidence="1">
    <location>
        <begin position="1"/>
        <end position="29"/>
    </location>
</feature>
<evidence type="ECO:0000313" key="2">
    <source>
        <dbReference type="EMBL" id="EEP79278.1"/>
    </source>
</evidence>
<dbReference type="InterPro" id="IPR018562">
    <property type="entry name" value="ARS-binding_2"/>
</dbReference>
<feature type="region of interest" description="Disordered" evidence="1">
    <location>
        <begin position="400"/>
        <end position="451"/>
    </location>
</feature>
<dbReference type="PANTHER" id="PTHR42048:SF1">
    <property type="entry name" value="ARS-BINDING PROTEIN 2"/>
    <property type="match status" value="1"/>
</dbReference>
<dbReference type="Pfam" id="PF09441">
    <property type="entry name" value="Abp2"/>
    <property type="match status" value="1"/>
</dbReference>